<feature type="compositionally biased region" description="Low complexity" evidence="1">
    <location>
        <begin position="277"/>
        <end position="294"/>
    </location>
</feature>
<dbReference type="OrthoDB" id="2499658at2759"/>
<proteinExistence type="predicted"/>
<dbReference type="Pfam" id="PF17921">
    <property type="entry name" value="Integrase_H2C2"/>
    <property type="match status" value="1"/>
</dbReference>
<feature type="region of interest" description="Disordered" evidence="1">
    <location>
        <begin position="260"/>
        <end position="340"/>
    </location>
</feature>
<keyword evidence="4" id="KW-1185">Reference proteome</keyword>
<gene>
    <name evidence="3" type="ORF">M404DRAFT_1005423</name>
</gene>
<name>A0A0C3JL35_PISTI</name>
<dbReference type="STRING" id="870435.A0A0C3JL35"/>
<sequence length="507" mass="56076">MSHPRKRNDCWPSTREPFRELPNGYYKRPPSPSPSPYNEPVLQSHASASSLSDDNSDCTASSLAPAGPITTSQPGFPTYEEYKRIEAAYLANLAPRKRTKALITQATFDQIWEVLWHPGSTRVGTPQFRFWVRKTFRLVTVQGEGGRVGQAWRPSSNSENGSNLKGKRGKDKDLPPVVLHDNRPVAIMEQMYEVLCYCHGLTEHGGRDKTCAAIRRHYSWVPKELVAQFVRGCPTCLVKRAGNLALAVTTDGTNDWVSKEKQGEETGAGNSDKGVFSPIARSPAGPAGSSTSSILKASIPRPPNDENVLPTVPRPLGGSTSNMRRNNPFPSASQPKTAVSTQNNARMLANNYLVPCRLNTVPQLPPYFARPDNTLRYHGNLISGNDIWDSAGLPPLREALLGSAIRNRPCTLCESSTHDDVNEPILQHLLFTRPVHQQEPVVPERYIDPVMLSLSRMEELPTSEITPPLRTSTPVSRDISHRHTSINPSIGPVVFSSWIWATDINEM</sequence>
<feature type="compositionally biased region" description="Low complexity" evidence="1">
    <location>
        <begin position="44"/>
        <end position="53"/>
    </location>
</feature>
<feature type="compositionally biased region" description="Polar residues" evidence="1">
    <location>
        <begin position="153"/>
        <end position="163"/>
    </location>
</feature>
<feature type="domain" description="Integrase zinc-binding" evidence="2">
    <location>
        <begin position="193"/>
        <end position="238"/>
    </location>
</feature>
<feature type="region of interest" description="Disordered" evidence="1">
    <location>
        <begin position="1"/>
        <end position="76"/>
    </location>
</feature>
<dbReference type="HOGENOM" id="CLU_026104_0_0_1"/>
<reference evidence="3 4" key="1">
    <citation type="submission" date="2014-04" db="EMBL/GenBank/DDBJ databases">
        <authorList>
            <consortium name="DOE Joint Genome Institute"/>
            <person name="Kuo A."/>
            <person name="Kohler A."/>
            <person name="Costa M.D."/>
            <person name="Nagy L.G."/>
            <person name="Floudas D."/>
            <person name="Copeland A."/>
            <person name="Barry K.W."/>
            <person name="Cichocki N."/>
            <person name="Veneault-Fourrey C."/>
            <person name="LaButti K."/>
            <person name="Lindquist E.A."/>
            <person name="Lipzen A."/>
            <person name="Lundell T."/>
            <person name="Morin E."/>
            <person name="Murat C."/>
            <person name="Sun H."/>
            <person name="Tunlid A."/>
            <person name="Henrissat B."/>
            <person name="Grigoriev I.V."/>
            <person name="Hibbett D.S."/>
            <person name="Martin F."/>
            <person name="Nordberg H.P."/>
            <person name="Cantor M.N."/>
            <person name="Hua S.X."/>
        </authorList>
    </citation>
    <scope>NUCLEOTIDE SEQUENCE [LARGE SCALE GENOMIC DNA]</scope>
    <source>
        <strain evidence="3 4">Marx 270</strain>
    </source>
</reference>
<feature type="compositionally biased region" description="Polar residues" evidence="1">
    <location>
        <begin position="318"/>
        <end position="340"/>
    </location>
</feature>
<evidence type="ECO:0000256" key="1">
    <source>
        <dbReference type="SAM" id="MobiDB-lite"/>
    </source>
</evidence>
<protein>
    <recommendedName>
        <fullName evidence="2">Integrase zinc-binding domain-containing protein</fullName>
    </recommendedName>
</protein>
<evidence type="ECO:0000313" key="4">
    <source>
        <dbReference type="Proteomes" id="UP000054217"/>
    </source>
</evidence>
<dbReference type="InParanoid" id="A0A0C3JL35"/>
<dbReference type="AlphaFoldDB" id="A0A0C3JL35"/>
<evidence type="ECO:0000259" key="2">
    <source>
        <dbReference type="Pfam" id="PF17921"/>
    </source>
</evidence>
<evidence type="ECO:0000313" key="3">
    <source>
        <dbReference type="EMBL" id="KIN98281.1"/>
    </source>
</evidence>
<dbReference type="InterPro" id="IPR041588">
    <property type="entry name" value="Integrase_H2C2"/>
</dbReference>
<accession>A0A0C3JL35</accession>
<dbReference type="Proteomes" id="UP000054217">
    <property type="component" value="Unassembled WGS sequence"/>
</dbReference>
<organism evidence="3 4">
    <name type="scientific">Pisolithus tinctorius Marx 270</name>
    <dbReference type="NCBI Taxonomy" id="870435"/>
    <lineage>
        <taxon>Eukaryota</taxon>
        <taxon>Fungi</taxon>
        <taxon>Dikarya</taxon>
        <taxon>Basidiomycota</taxon>
        <taxon>Agaricomycotina</taxon>
        <taxon>Agaricomycetes</taxon>
        <taxon>Agaricomycetidae</taxon>
        <taxon>Boletales</taxon>
        <taxon>Sclerodermatineae</taxon>
        <taxon>Pisolithaceae</taxon>
        <taxon>Pisolithus</taxon>
    </lineage>
</organism>
<dbReference type="Gene3D" id="1.10.340.70">
    <property type="match status" value="1"/>
</dbReference>
<dbReference type="EMBL" id="KN832017">
    <property type="protein sequence ID" value="KIN98281.1"/>
    <property type="molecule type" value="Genomic_DNA"/>
</dbReference>
<reference evidence="4" key="2">
    <citation type="submission" date="2015-01" db="EMBL/GenBank/DDBJ databases">
        <title>Evolutionary Origins and Diversification of the Mycorrhizal Mutualists.</title>
        <authorList>
            <consortium name="DOE Joint Genome Institute"/>
            <consortium name="Mycorrhizal Genomics Consortium"/>
            <person name="Kohler A."/>
            <person name="Kuo A."/>
            <person name="Nagy L.G."/>
            <person name="Floudas D."/>
            <person name="Copeland A."/>
            <person name="Barry K.W."/>
            <person name="Cichocki N."/>
            <person name="Veneault-Fourrey C."/>
            <person name="LaButti K."/>
            <person name="Lindquist E.A."/>
            <person name="Lipzen A."/>
            <person name="Lundell T."/>
            <person name="Morin E."/>
            <person name="Murat C."/>
            <person name="Riley R."/>
            <person name="Ohm R."/>
            <person name="Sun H."/>
            <person name="Tunlid A."/>
            <person name="Henrissat B."/>
            <person name="Grigoriev I.V."/>
            <person name="Hibbett D.S."/>
            <person name="Martin F."/>
        </authorList>
    </citation>
    <scope>NUCLEOTIDE SEQUENCE [LARGE SCALE GENOMIC DNA]</scope>
    <source>
        <strain evidence="4">Marx 270</strain>
    </source>
</reference>
<feature type="region of interest" description="Disordered" evidence="1">
    <location>
        <begin position="147"/>
        <end position="176"/>
    </location>
</feature>